<dbReference type="InterPro" id="IPR050534">
    <property type="entry name" value="Coronavir_polyprotein_1ab"/>
</dbReference>
<dbReference type="CDD" id="cd18809">
    <property type="entry name" value="SF1_C_RecD"/>
    <property type="match status" value="1"/>
</dbReference>
<sequence>MNSDNFLPLKSRWPQLYQHASLAERYVFSDPHTTAIKLRCFAEALVGILYRELRLHSEPTDGFFEKLKSPHFQDVVGDAVLQKLHTLRMLGNKAAHGCFMDAAVALSLIEEAYLIGQWFYKAYSGESLDGYPPYPVFAKPSEHAAEQGKSGENLAEQLTAAKDELSRLEAAEKAAQAEVVSLNQTLDEAKLRDFKNSSTRAARTIDFKPANTRKLISIHDAFAGYSLTGGQAELVNRLERFLDGNTESVFLLKGYAGTGKTFVTKGLTEYFRAIGRNYVLAAPTGKASKVIASKTKSPAYTIHKTIYSFDDIAEYRDDDTDGTETFKLYAQLAVNSLSADTVYIVDEASMIADVYQEAEFFRFGTGFLLADFLKFVNLDHNDHCKKVIFIGDDAQLPPVGMNFSPALDADYLFREHHARSNGYELSEVVRQKSESGVIANAIPLRKSLQAKVFNRLAIDFGHPDVRKVEHQDLMTRYLESCGGKINGEAIVIAHSNSDVGDYNRRIREHFFPGCPEVMPGDKVMAVSNSDACGIFISNGDFGLIRQVLSPAEKRTVTLKRKSPDSGKLEEIPVALTFRDVVVGFKDLEGVARFFQTKILEDLLYSKEPALSSDQNKALYLDFCIRNEGIKRNSAEFKHTLKTDPYFNALRLKFGYAITCHKAQGSEWNHVFVKCKSNQSQLTADYFRWLYTAITRTTQNLYLLDPPNLQPWSGIKMISDPALEMLGTAMTQEVHPAPSQPFPFGIPASASFLLSVLAEVRKLINGKGIAIEDVFHNQYQEVYHFKREAESARIDIAYNGKNKITGIVAPHLTDLSAELASLLSALKGQPLFAGGGSPVADTRFAKQFLNDFHEKVLSLCSESGIAVHKVVEQQWSQRYSFAKDGAVAVYDVWYNGKDQFTKCQPLITACSPGSLVGDIGLLLTEGMRG</sequence>
<dbReference type="Proteomes" id="UP000327191">
    <property type="component" value="Unassembled WGS sequence"/>
</dbReference>
<evidence type="ECO:0000256" key="3">
    <source>
        <dbReference type="SAM" id="Coils"/>
    </source>
</evidence>
<proteinExistence type="predicted"/>
<dbReference type="InterPro" id="IPR027785">
    <property type="entry name" value="UvrD-like_helicase_C"/>
</dbReference>
<dbReference type="InterPro" id="IPR025285">
    <property type="entry name" value="DUF4145"/>
</dbReference>
<dbReference type="InterPro" id="IPR027417">
    <property type="entry name" value="P-loop_NTPase"/>
</dbReference>
<evidence type="ECO:0000313" key="7">
    <source>
        <dbReference type="EMBL" id="VVQ02824.1"/>
    </source>
</evidence>
<gene>
    <name evidence="7" type="primary">recD2</name>
    <name evidence="7" type="ORF">PS938_02660</name>
</gene>
<feature type="domain" description="TATA-binding-like protein" evidence="6">
    <location>
        <begin position="846"/>
        <end position="910"/>
    </location>
</feature>
<feature type="domain" description="DUF4145" evidence="5">
    <location>
        <begin position="23"/>
        <end position="97"/>
    </location>
</feature>
<dbReference type="Pfam" id="PF13604">
    <property type="entry name" value="AAA_30"/>
    <property type="match status" value="1"/>
</dbReference>
<evidence type="ECO:0000313" key="8">
    <source>
        <dbReference type="Proteomes" id="UP000327191"/>
    </source>
</evidence>
<dbReference type="Gene3D" id="3.40.50.300">
    <property type="entry name" value="P-loop containing nucleotide triphosphate hydrolases"/>
    <property type="match status" value="2"/>
</dbReference>
<accession>A0A5E7U4Q7</accession>
<dbReference type="OrthoDB" id="9763659at2"/>
<dbReference type="Pfam" id="PF22721">
    <property type="entry name" value="TBP-TOTE"/>
    <property type="match status" value="2"/>
</dbReference>
<dbReference type="GO" id="GO:0017116">
    <property type="term" value="F:single-stranded DNA helicase activity"/>
    <property type="evidence" value="ECO:0007669"/>
    <property type="project" value="TreeGrafter"/>
</dbReference>
<dbReference type="PANTHER" id="PTHR43788">
    <property type="entry name" value="DNA2/NAM7 HELICASE FAMILY MEMBER"/>
    <property type="match status" value="1"/>
</dbReference>
<dbReference type="RefSeq" id="WP_150672844.1">
    <property type="nucleotide sequence ID" value="NZ_CABVJE010000010.1"/>
</dbReference>
<dbReference type="GO" id="GO:0009338">
    <property type="term" value="C:exodeoxyribonuclease V complex"/>
    <property type="evidence" value="ECO:0007669"/>
    <property type="project" value="TreeGrafter"/>
</dbReference>
<dbReference type="GO" id="GO:0006310">
    <property type="term" value="P:DNA recombination"/>
    <property type="evidence" value="ECO:0007669"/>
    <property type="project" value="TreeGrafter"/>
</dbReference>
<keyword evidence="1" id="KW-0547">Nucleotide-binding</keyword>
<keyword evidence="3" id="KW-0175">Coiled coil</keyword>
<dbReference type="PANTHER" id="PTHR43788:SF6">
    <property type="entry name" value="DNA HELICASE B"/>
    <property type="match status" value="1"/>
</dbReference>
<dbReference type="Pfam" id="PF13538">
    <property type="entry name" value="UvrD_C_2"/>
    <property type="match status" value="1"/>
</dbReference>
<name>A0A5E7U4Q7_PSEFL</name>
<keyword evidence="7" id="KW-0347">Helicase</keyword>
<dbReference type="GO" id="GO:0005524">
    <property type="term" value="F:ATP binding"/>
    <property type="evidence" value="ECO:0007669"/>
    <property type="project" value="UniProtKB-KW"/>
</dbReference>
<protein>
    <submittedName>
        <fullName evidence="7">ATP-dependent RecD-like DNA helicase</fullName>
        <ecNumber evidence="7">3.6.4.12</ecNumber>
    </submittedName>
</protein>
<dbReference type="AlphaFoldDB" id="A0A5E7U4Q7"/>
<evidence type="ECO:0000259" key="4">
    <source>
        <dbReference type="Pfam" id="PF13538"/>
    </source>
</evidence>
<evidence type="ECO:0000256" key="1">
    <source>
        <dbReference type="ARBA" id="ARBA00022741"/>
    </source>
</evidence>
<dbReference type="EC" id="3.6.4.12" evidence="7"/>
<evidence type="ECO:0000259" key="5">
    <source>
        <dbReference type="Pfam" id="PF13643"/>
    </source>
</evidence>
<dbReference type="EMBL" id="CABVJE010000010">
    <property type="protein sequence ID" value="VVQ02824.1"/>
    <property type="molecule type" value="Genomic_DNA"/>
</dbReference>
<evidence type="ECO:0000259" key="6">
    <source>
        <dbReference type="Pfam" id="PF22721"/>
    </source>
</evidence>
<reference evidence="7 8" key="1">
    <citation type="submission" date="2019-09" db="EMBL/GenBank/DDBJ databases">
        <authorList>
            <person name="Chandra G."/>
            <person name="Truman W A."/>
        </authorList>
    </citation>
    <scope>NUCLEOTIDE SEQUENCE [LARGE SCALE GENOMIC DNA]</scope>
    <source>
        <strain evidence="7">PS938</strain>
    </source>
</reference>
<feature type="coiled-coil region" evidence="3">
    <location>
        <begin position="151"/>
        <end position="192"/>
    </location>
</feature>
<keyword evidence="2" id="KW-0067">ATP-binding</keyword>
<dbReference type="InterPro" id="IPR054572">
    <property type="entry name" value="TBP-TOTE"/>
</dbReference>
<dbReference type="Pfam" id="PF13643">
    <property type="entry name" value="DUF4145"/>
    <property type="match status" value="1"/>
</dbReference>
<dbReference type="GO" id="GO:0016787">
    <property type="term" value="F:hydrolase activity"/>
    <property type="evidence" value="ECO:0007669"/>
    <property type="project" value="UniProtKB-KW"/>
</dbReference>
<dbReference type="SUPFAM" id="SSF52540">
    <property type="entry name" value="P-loop containing nucleoside triphosphate hydrolases"/>
    <property type="match status" value="2"/>
</dbReference>
<organism evidence="7 8">
    <name type="scientific">Pseudomonas fluorescens</name>
    <dbReference type="NCBI Taxonomy" id="294"/>
    <lineage>
        <taxon>Bacteria</taxon>
        <taxon>Pseudomonadati</taxon>
        <taxon>Pseudomonadota</taxon>
        <taxon>Gammaproteobacteria</taxon>
        <taxon>Pseudomonadales</taxon>
        <taxon>Pseudomonadaceae</taxon>
        <taxon>Pseudomonas</taxon>
    </lineage>
</organism>
<dbReference type="CDD" id="cd17933">
    <property type="entry name" value="DEXSc_RecD-like"/>
    <property type="match status" value="1"/>
</dbReference>
<evidence type="ECO:0000256" key="2">
    <source>
        <dbReference type="ARBA" id="ARBA00022840"/>
    </source>
</evidence>
<feature type="domain" description="TATA-binding-like protein" evidence="6">
    <location>
        <begin position="750"/>
        <end position="825"/>
    </location>
</feature>
<keyword evidence="7" id="KW-0378">Hydrolase</keyword>
<feature type="domain" description="UvrD-like helicase C-terminal" evidence="4">
    <location>
        <begin position="654"/>
        <end position="703"/>
    </location>
</feature>